<dbReference type="OrthoDB" id="1522859at2"/>
<keyword evidence="4" id="KW-1185">Reference proteome</keyword>
<dbReference type="SUPFAM" id="SSF74653">
    <property type="entry name" value="TolA/TonB C-terminal domain"/>
    <property type="match status" value="1"/>
</dbReference>
<dbReference type="PANTHER" id="PTHR34978">
    <property type="entry name" value="POSSIBLE SENSOR-TRANSDUCER PROTEIN BLAR"/>
    <property type="match status" value="1"/>
</dbReference>
<evidence type="ECO:0000313" key="4">
    <source>
        <dbReference type="Proteomes" id="UP000243887"/>
    </source>
</evidence>
<sequence>MLVYLIQITLNLALTYIIYKWTLENLKTHRFNRFYLLTSVILSLLLPLISINSNTSLPELQSSITEISEIIINPNEIQKTQTIFNWTTLLSLIYFIGLGISIFKFSNSIIRLLNLKKHGRQVKKNQQHFVLLTSVKTPFTFASTIYLPDITPIDMSDDIILHEIAHVKQKHSLDILFIELLHCFFWFHPIFSFFKKSIALNHEFLADEEVTSNRTNTADYLKLLLNQTYDNNELPLSSSFNFNLTKKRFIMITRKNNPLKNALSITLACAAITLTGITSTQAQEKKTKNEQTKVAIKAQENAEYPGGMEAFQQYFISSVNTDLIKKEETQERILIILQFNIETDGSIVDAQILRSNANEEGNEMMLEVLKNSKKWKPAKMDGKTIKSQFTLPITIQIDDNKTTS</sequence>
<keyword evidence="1" id="KW-1133">Transmembrane helix</keyword>
<evidence type="ECO:0000256" key="1">
    <source>
        <dbReference type="SAM" id="Phobius"/>
    </source>
</evidence>
<feature type="transmembrane region" description="Helical" evidence="1">
    <location>
        <begin position="34"/>
        <end position="51"/>
    </location>
</feature>
<name>A0A1I3SGE4_9FLAO</name>
<proteinExistence type="predicted"/>
<feature type="transmembrane region" description="Helical" evidence="1">
    <location>
        <begin position="6"/>
        <end position="22"/>
    </location>
</feature>
<keyword evidence="1" id="KW-0472">Membrane</keyword>
<keyword evidence="1" id="KW-0812">Transmembrane</keyword>
<dbReference type="Gene3D" id="3.30.1150.10">
    <property type="match status" value="1"/>
</dbReference>
<feature type="transmembrane region" description="Helical" evidence="1">
    <location>
        <begin position="83"/>
        <end position="107"/>
    </location>
</feature>
<dbReference type="STRING" id="1150112.SAMN04487893_11033"/>
<dbReference type="PANTHER" id="PTHR34978:SF3">
    <property type="entry name" value="SLR0241 PROTEIN"/>
    <property type="match status" value="1"/>
</dbReference>
<dbReference type="Proteomes" id="UP000243887">
    <property type="component" value="Unassembled WGS sequence"/>
</dbReference>
<organism evidence="3 4">
    <name type="scientific">Myroides guanonis</name>
    <dbReference type="NCBI Taxonomy" id="1150112"/>
    <lineage>
        <taxon>Bacteria</taxon>
        <taxon>Pseudomonadati</taxon>
        <taxon>Bacteroidota</taxon>
        <taxon>Flavobacteriia</taxon>
        <taxon>Flavobacteriales</taxon>
        <taxon>Flavobacteriaceae</taxon>
        <taxon>Myroides</taxon>
    </lineage>
</organism>
<feature type="transmembrane region" description="Helical" evidence="1">
    <location>
        <begin position="128"/>
        <end position="147"/>
    </location>
</feature>
<dbReference type="CDD" id="cd07341">
    <property type="entry name" value="M56_BlaR1_MecR1_like"/>
    <property type="match status" value="1"/>
</dbReference>
<feature type="transmembrane region" description="Helical" evidence="1">
    <location>
        <begin position="175"/>
        <end position="194"/>
    </location>
</feature>
<feature type="domain" description="Peptidase M56" evidence="2">
    <location>
        <begin position="90"/>
        <end position="252"/>
    </location>
</feature>
<evidence type="ECO:0000313" key="3">
    <source>
        <dbReference type="EMBL" id="SFJ56546.1"/>
    </source>
</evidence>
<gene>
    <name evidence="3" type="ORF">SAMN04487893_11033</name>
</gene>
<evidence type="ECO:0000259" key="2">
    <source>
        <dbReference type="Pfam" id="PF05569"/>
    </source>
</evidence>
<protein>
    <submittedName>
        <fullName evidence="3">Signal transducer regulating beta-lactamase production, contains metallopeptidase domain</fullName>
    </submittedName>
</protein>
<dbReference type="RefSeq" id="WP_090679515.1">
    <property type="nucleotide sequence ID" value="NZ_FORU01000010.1"/>
</dbReference>
<reference evidence="4" key="1">
    <citation type="submission" date="2016-10" db="EMBL/GenBank/DDBJ databases">
        <authorList>
            <person name="Varghese N."/>
            <person name="Submissions S."/>
        </authorList>
    </citation>
    <scope>NUCLEOTIDE SEQUENCE [LARGE SCALE GENOMIC DNA]</scope>
    <source>
        <strain evidence="4">DSM 26542</strain>
    </source>
</reference>
<dbReference type="EMBL" id="FORU01000010">
    <property type="protein sequence ID" value="SFJ56546.1"/>
    <property type="molecule type" value="Genomic_DNA"/>
</dbReference>
<dbReference type="InterPro" id="IPR052173">
    <property type="entry name" value="Beta-lactam_resp_regulator"/>
</dbReference>
<dbReference type="AlphaFoldDB" id="A0A1I3SGE4"/>
<dbReference type="InterPro" id="IPR008756">
    <property type="entry name" value="Peptidase_M56"/>
</dbReference>
<dbReference type="Pfam" id="PF05569">
    <property type="entry name" value="Peptidase_M56"/>
    <property type="match status" value="1"/>
</dbReference>
<accession>A0A1I3SGE4</accession>